<gene>
    <name evidence="2" type="ORF">LCGC14_0959490</name>
</gene>
<dbReference type="EMBL" id="LAZR01003462">
    <property type="protein sequence ID" value="KKN18071.1"/>
    <property type="molecule type" value="Genomic_DNA"/>
</dbReference>
<name>A0A0F9QY63_9ZZZZ</name>
<dbReference type="AlphaFoldDB" id="A0A0F9QY63"/>
<evidence type="ECO:0000256" key="1">
    <source>
        <dbReference type="SAM" id="MobiDB-lite"/>
    </source>
</evidence>
<accession>A0A0F9QY63</accession>
<feature type="region of interest" description="Disordered" evidence="1">
    <location>
        <begin position="378"/>
        <end position="399"/>
    </location>
</feature>
<reference evidence="2" key="1">
    <citation type="journal article" date="2015" name="Nature">
        <title>Complex archaea that bridge the gap between prokaryotes and eukaryotes.</title>
        <authorList>
            <person name="Spang A."/>
            <person name="Saw J.H."/>
            <person name="Jorgensen S.L."/>
            <person name="Zaremba-Niedzwiedzka K."/>
            <person name="Martijn J."/>
            <person name="Lind A.E."/>
            <person name="van Eijk R."/>
            <person name="Schleper C."/>
            <person name="Guy L."/>
            <person name="Ettema T.J."/>
        </authorList>
    </citation>
    <scope>NUCLEOTIDE SEQUENCE</scope>
</reference>
<evidence type="ECO:0000313" key="2">
    <source>
        <dbReference type="EMBL" id="KKN18071.1"/>
    </source>
</evidence>
<organism evidence="2">
    <name type="scientific">marine sediment metagenome</name>
    <dbReference type="NCBI Taxonomy" id="412755"/>
    <lineage>
        <taxon>unclassified sequences</taxon>
        <taxon>metagenomes</taxon>
        <taxon>ecological metagenomes</taxon>
    </lineage>
</organism>
<protein>
    <submittedName>
        <fullName evidence="2">Uncharacterized protein</fullName>
    </submittedName>
</protein>
<comment type="caution">
    <text evidence="2">The sequence shown here is derived from an EMBL/GenBank/DDBJ whole genome shotgun (WGS) entry which is preliminary data.</text>
</comment>
<sequence length="399" mass="43176">MRAFNAKDFSSHFTQKPQPGTYLRPAVITSVNPAIGTVNIEWLDHPGVRQDILLSPSGQGIFELPTVGSVVLVGFGIGFDAYILAYIPVGYRDLVGTPREGTQEGTQEVTAPLMKLGVGEKMLVSYLAKSEENQNNQFATPSTTGTYLHMSNVGDILMKTAEGDYWRLDRRNNIIQQNSMNYRVITEAGILDFGLVKRSSTEDIISVAGSPLGDDTSVAGSENALTEFRLRILETADANALTAPEVEDPLIELTLGTKVTNDGEIVVTDGTYADTSDGDQKEIMIQLKTKADQGFEFTVDKEGNLTIKVNGNVKFAISEGDMQIDIDEGRELRLGGSNGEQALLGESFQRSFNSLVEYVNKLHYITPAGNLAPLIPSSAPAGTAKKSSSVDLSKKIKSE</sequence>
<proteinExistence type="predicted"/>